<dbReference type="CDD" id="cd16386">
    <property type="entry name" value="TcpC_N"/>
    <property type="match status" value="1"/>
</dbReference>
<keyword evidence="2" id="KW-1185">Reference proteome</keyword>
<evidence type="ECO:0008006" key="3">
    <source>
        <dbReference type="Google" id="ProtNLM"/>
    </source>
</evidence>
<dbReference type="RefSeq" id="WP_343952897.1">
    <property type="nucleotide sequence ID" value="NZ_BAAAHQ010000032.1"/>
</dbReference>
<dbReference type="Pfam" id="PF12642">
    <property type="entry name" value="TpcC"/>
    <property type="match status" value="1"/>
</dbReference>
<gene>
    <name evidence="1" type="ORF">GCM10009560_54420</name>
</gene>
<dbReference type="CDD" id="cd16428">
    <property type="entry name" value="TcpC_C"/>
    <property type="match status" value="1"/>
</dbReference>
<dbReference type="EMBL" id="BAAAHQ010000032">
    <property type="protein sequence ID" value="GAA0942046.1"/>
    <property type="molecule type" value="Genomic_DNA"/>
</dbReference>
<dbReference type="InterPro" id="IPR024735">
    <property type="entry name" value="TcpC"/>
</dbReference>
<accession>A0ABP4AZW2</accession>
<protein>
    <recommendedName>
        <fullName evidence="3">Conjugative transposon protein TcpC</fullName>
    </recommendedName>
</protein>
<reference evidence="2" key="1">
    <citation type="journal article" date="2019" name="Int. J. Syst. Evol. Microbiol.">
        <title>The Global Catalogue of Microorganisms (GCM) 10K type strain sequencing project: providing services to taxonomists for standard genome sequencing and annotation.</title>
        <authorList>
            <consortium name="The Broad Institute Genomics Platform"/>
            <consortium name="The Broad Institute Genome Sequencing Center for Infectious Disease"/>
            <person name="Wu L."/>
            <person name="Ma J."/>
        </authorList>
    </citation>
    <scope>NUCLEOTIDE SEQUENCE [LARGE SCALE GENOMIC DNA]</scope>
    <source>
        <strain evidence="2">JCM 11136</strain>
    </source>
</reference>
<dbReference type="InterPro" id="IPR035628">
    <property type="entry name" value="TcpC_C"/>
</dbReference>
<sequence>MANSAAPTPAGFPSDRASAFAAQFAGVYLNFNADDKATRAGKLAPFLPDASDQQFGWDGFGKLGAVGIQSYGVEVVDTQNAVASVIFQTGTRRLLLSVPVYYSGEEGRQFVVSGHPALLPAPSAAALPQVAAPERDDAAAGELKPQLEGFFKDYASGDTQGLQRYQAPDVELPNLGGALTFGQLKSVSVPVGGAAERVVEVVVEWVVPTGATPTADASAQEPSAVGGRLEQAYRLTVEKQGDKWYVKDIRGAGRAVG</sequence>
<dbReference type="Proteomes" id="UP001501578">
    <property type="component" value="Unassembled WGS sequence"/>
</dbReference>
<evidence type="ECO:0000313" key="2">
    <source>
        <dbReference type="Proteomes" id="UP001501578"/>
    </source>
</evidence>
<proteinExistence type="predicted"/>
<dbReference type="Gene3D" id="3.10.450.540">
    <property type="match status" value="1"/>
</dbReference>
<comment type="caution">
    <text evidence="1">The sequence shown here is derived from an EMBL/GenBank/DDBJ whole genome shotgun (WGS) entry which is preliminary data.</text>
</comment>
<evidence type="ECO:0000313" key="1">
    <source>
        <dbReference type="EMBL" id="GAA0942046.1"/>
    </source>
</evidence>
<name>A0ABP4AZW2_9ACTN</name>
<organism evidence="1 2">
    <name type="scientific">Nonomuraea longicatena</name>
    <dbReference type="NCBI Taxonomy" id="83682"/>
    <lineage>
        <taxon>Bacteria</taxon>
        <taxon>Bacillati</taxon>
        <taxon>Actinomycetota</taxon>
        <taxon>Actinomycetes</taxon>
        <taxon>Streptosporangiales</taxon>
        <taxon>Streptosporangiaceae</taxon>
        <taxon>Nonomuraea</taxon>
    </lineage>
</organism>